<feature type="compositionally biased region" description="Basic residues" evidence="1">
    <location>
        <begin position="482"/>
        <end position="542"/>
    </location>
</feature>
<evidence type="ECO:0000313" key="2">
    <source>
        <dbReference type="EMBL" id="QHS97411.1"/>
    </source>
</evidence>
<accession>A0A6C0BZZ0</accession>
<evidence type="ECO:0000256" key="1">
    <source>
        <dbReference type="SAM" id="MobiDB-lite"/>
    </source>
</evidence>
<proteinExistence type="predicted"/>
<reference evidence="2" key="1">
    <citation type="journal article" date="2020" name="Nature">
        <title>Giant virus diversity and host interactions through global metagenomics.</title>
        <authorList>
            <person name="Schulz F."/>
            <person name="Roux S."/>
            <person name="Paez-Espino D."/>
            <person name="Jungbluth S."/>
            <person name="Walsh D.A."/>
            <person name="Denef V.J."/>
            <person name="McMahon K.D."/>
            <person name="Konstantinidis K.T."/>
            <person name="Eloe-Fadrosh E.A."/>
            <person name="Kyrpides N.C."/>
            <person name="Woyke T."/>
        </authorList>
    </citation>
    <scope>NUCLEOTIDE SEQUENCE</scope>
    <source>
        <strain evidence="2">GVMAG-M-3300020169-51</strain>
    </source>
</reference>
<protein>
    <submittedName>
        <fullName evidence="2">Uncharacterized protein</fullName>
    </submittedName>
</protein>
<dbReference type="AlphaFoldDB" id="A0A6C0BZZ0"/>
<name>A0A6C0BZZ0_9ZZZZ</name>
<feature type="region of interest" description="Disordered" evidence="1">
    <location>
        <begin position="481"/>
        <end position="542"/>
    </location>
</feature>
<sequence>MSYILLPNDGIPIPHEIIKQITEQPEFNTLPFARLIIHLSTNLTKSCKIILNNKMIVSPYRSGIIANGKKLPPLDKPIGSSSNDIWIPRGELNKNTRPWFAPAVPVPGSPPPKPTAIELNTRPPPIVPISPIYVYPLSNPDPDETARREQATRLEKDTLSNWDFLQKQIEIKLNNIFFGNNDGVGDKWQNVVLRLPSSSQPSNPIADKLYKLKAKPSFDGKKIGGNWKTFSGTERYNPVTIPSDYNKPGNYLSLFTPLPPAGAPLDPTIRNNLPTPLPSPPKGINPHSKVKNYKFFVYPIYRKFHRVEHPDSPSRPYWPPLSWIASGDYAPPPPLSTFNLPSRSPPGPALAADGRAWFFTDPNFNDPELHININIDLDIKEIKKEAGETFDSKINEHKKQAAKPPPEGAMAKTKSFCQDNISNIADLGKDLAGIGPGKAYVDGSKIRDKKSIRDHQNIATRQTAIVKERNEFSRGLWMCGGKKTKRKKKRKKRKTLKLKNKRQKKKKKTSRKKSIQKGGNKIKKKSEKIKAMQKKISKINLL</sequence>
<organism evidence="2">
    <name type="scientific">viral metagenome</name>
    <dbReference type="NCBI Taxonomy" id="1070528"/>
    <lineage>
        <taxon>unclassified sequences</taxon>
        <taxon>metagenomes</taxon>
        <taxon>organismal metagenomes</taxon>
    </lineage>
</organism>
<dbReference type="EMBL" id="MN739295">
    <property type="protein sequence ID" value="QHS97411.1"/>
    <property type="molecule type" value="Genomic_DNA"/>
</dbReference>